<keyword evidence="2" id="KW-1185">Reference proteome</keyword>
<dbReference type="Proteomes" id="UP000091857">
    <property type="component" value="Chromosome 18"/>
</dbReference>
<dbReference type="EMBL" id="CM004404">
    <property type="protein sequence ID" value="KAG8632494.1"/>
    <property type="molecule type" value="Genomic_DNA"/>
</dbReference>
<sequence length="199" mass="22153">MARGMVYYFARLFPLLCVSGLASVSLYLSPSLSSLLDGLPNKHPSPPRLTGNKNAGIKIVLPELDHLSESTPGALIAPTLGLLVLDELRQICWGLLSLDAIRVASCALKVLPGPLLCGACCEQTVQRCRKSVVSYPWSVICHYKFSRPVSVMFCIPDLHFYFWKNFWRVHDVSFGSGFIFCTSISWLLFSSISELWKHS</sequence>
<protein>
    <submittedName>
        <fullName evidence="1">Uncharacterized protein</fullName>
    </submittedName>
</protein>
<reference evidence="2" key="1">
    <citation type="journal article" date="2016" name="Nat. Biotechnol.">
        <title>Sequencing wild and cultivated cassava and related species reveals extensive interspecific hybridization and genetic diversity.</title>
        <authorList>
            <person name="Bredeson J.V."/>
            <person name="Lyons J.B."/>
            <person name="Prochnik S.E."/>
            <person name="Wu G.A."/>
            <person name="Ha C.M."/>
            <person name="Edsinger-Gonzales E."/>
            <person name="Grimwood J."/>
            <person name="Schmutz J."/>
            <person name="Rabbi I.Y."/>
            <person name="Egesi C."/>
            <person name="Nauluvula P."/>
            <person name="Lebot V."/>
            <person name="Ndunguru J."/>
            <person name="Mkamilo G."/>
            <person name="Bart R.S."/>
            <person name="Setter T.L."/>
            <person name="Gleadow R.M."/>
            <person name="Kulakow P."/>
            <person name="Ferguson M.E."/>
            <person name="Rounsley S."/>
            <person name="Rokhsar D.S."/>
        </authorList>
    </citation>
    <scope>NUCLEOTIDE SEQUENCE [LARGE SCALE GENOMIC DNA]</scope>
    <source>
        <strain evidence="2">cv. AM560-2</strain>
    </source>
</reference>
<comment type="caution">
    <text evidence="1">The sequence shown here is derived from an EMBL/GenBank/DDBJ whole genome shotgun (WGS) entry which is preliminary data.</text>
</comment>
<proteinExistence type="predicted"/>
<accession>A0ACB7FWV4</accession>
<gene>
    <name evidence="1" type="ORF">MANES_18G027500v8</name>
</gene>
<evidence type="ECO:0000313" key="1">
    <source>
        <dbReference type="EMBL" id="KAG8632494.1"/>
    </source>
</evidence>
<organism evidence="1 2">
    <name type="scientific">Manihot esculenta</name>
    <name type="common">Cassava</name>
    <name type="synonym">Jatropha manihot</name>
    <dbReference type="NCBI Taxonomy" id="3983"/>
    <lineage>
        <taxon>Eukaryota</taxon>
        <taxon>Viridiplantae</taxon>
        <taxon>Streptophyta</taxon>
        <taxon>Embryophyta</taxon>
        <taxon>Tracheophyta</taxon>
        <taxon>Spermatophyta</taxon>
        <taxon>Magnoliopsida</taxon>
        <taxon>eudicotyledons</taxon>
        <taxon>Gunneridae</taxon>
        <taxon>Pentapetalae</taxon>
        <taxon>rosids</taxon>
        <taxon>fabids</taxon>
        <taxon>Malpighiales</taxon>
        <taxon>Euphorbiaceae</taxon>
        <taxon>Crotonoideae</taxon>
        <taxon>Manihoteae</taxon>
        <taxon>Manihot</taxon>
    </lineage>
</organism>
<name>A0ACB7FWV4_MANES</name>
<evidence type="ECO:0000313" key="2">
    <source>
        <dbReference type="Proteomes" id="UP000091857"/>
    </source>
</evidence>